<organism evidence="2">
    <name type="scientific">Cacopsylla melanoneura</name>
    <dbReference type="NCBI Taxonomy" id="428564"/>
    <lineage>
        <taxon>Eukaryota</taxon>
        <taxon>Metazoa</taxon>
        <taxon>Ecdysozoa</taxon>
        <taxon>Arthropoda</taxon>
        <taxon>Hexapoda</taxon>
        <taxon>Insecta</taxon>
        <taxon>Pterygota</taxon>
        <taxon>Neoptera</taxon>
        <taxon>Paraneoptera</taxon>
        <taxon>Hemiptera</taxon>
        <taxon>Sternorrhyncha</taxon>
        <taxon>Psylloidea</taxon>
        <taxon>Psyllidae</taxon>
        <taxon>Psyllinae</taxon>
        <taxon>Cacopsylla</taxon>
    </lineage>
</organism>
<evidence type="ECO:0000256" key="1">
    <source>
        <dbReference type="SAM" id="Phobius"/>
    </source>
</evidence>
<proteinExistence type="predicted"/>
<keyword evidence="1" id="KW-0812">Transmembrane</keyword>
<reference evidence="2" key="1">
    <citation type="submission" date="2021-05" db="EMBL/GenBank/DDBJ databases">
        <authorList>
            <person name="Alioto T."/>
            <person name="Alioto T."/>
            <person name="Gomez Garrido J."/>
        </authorList>
    </citation>
    <scope>NUCLEOTIDE SEQUENCE</scope>
</reference>
<dbReference type="EMBL" id="HBUF01202874">
    <property type="protein sequence ID" value="CAG6662515.1"/>
    <property type="molecule type" value="Transcribed_RNA"/>
</dbReference>
<dbReference type="EMBL" id="HBUF01202873">
    <property type="protein sequence ID" value="CAG6662511.1"/>
    <property type="molecule type" value="Transcribed_RNA"/>
</dbReference>
<accession>A0A8D8S3P3</accession>
<evidence type="ECO:0000313" key="2">
    <source>
        <dbReference type="EMBL" id="CAG6662515.1"/>
    </source>
</evidence>
<feature type="transmembrane region" description="Helical" evidence="1">
    <location>
        <begin position="6"/>
        <end position="29"/>
    </location>
</feature>
<name>A0A8D8S3P3_9HEMI</name>
<keyword evidence="1" id="KW-1133">Transmembrane helix</keyword>
<dbReference type="EMBL" id="HBUF01202875">
    <property type="protein sequence ID" value="CAG6662519.1"/>
    <property type="molecule type" value="Transcribed_RNA"/>
</dbReference>
<dbReference type="AlphaFoldDB" id="A0A8D8S3P3"/>
<sequence length="136" mass="15569">MDGRYMLLLSLLLLLALVFTFIFMMYLYCRSIFAKSSSISRNRASISGSPYFVPGAPWRAKHKHRSCLMYMRNLRMYCFRDSTILPILVHTVANNTNTLRLSSPSCSACFFNLTASLVHSFDLLSEFISVSIDSRM</sequence>
<keyword evidence="1" id="KW-0472">Membrane</keyword>
<protein>
    <submittedName>
        <fullName evidence="2">Uncharacterized protein</fullName>
    </submittedName>
</protein>